<protein>
    <recommendedName>
        <fullName evidence="3">ADP-ribosylglycohydrolase</fullName>
    </recommendedName>
</protein>
<accession>A0ABR8FR22</accession>
<evidence type="ECO:0000313" key="2">
    <source>
        <dbReference type="Proteomes" id="UP000640531"/>
    </source>
</evidence>
<dbReference type="RefSeq" id="WP_190720968.1">
    <property type="nucleotide sequence ID" value="NZ_JACJST010000050.1"/>
</dbReference>
<evidence type="ECO:0008006" key="3">
    <source>
        <dbReference type="Google" id="ProtNLM"/>
    </source>
</evidence>
<reference evidence="1 2" key="1">
    <citation type="journal article" date="2020" name="ISME J.">
        <title>Comparative genomics reveals insights into cyanobacterial evolution and habitat adaptation.</title>
        <authorList>
            <person name="Chen M.Y."/>
            <person name="Teng W.K."/>
            <person name="Zhao L."/>
            <person name="Hu C.X."/>
            <person name="Zhou Y.K."/>
            <person name="Han B.P."/>
            <person name="Song L.R."/>
            <person name="Shu W.S."/>
        </authorList>
    </citation>
    <scope>NUCLEOTIDE SEQUENCE [LARGE SCALE GENOMIC DNA]</scope>
    <source>
        <strain evidence="1 2">FACHB-196</strain>
    </source>
</reference>
<dbReference type="EMBL" id="JACJST010000050">
    <property type="protein sequence ID" value="MBD2571345.1"/>
    <property type="molecule type" value="Genomic_DNA"/>
</dbReference>
<keyword evidence="2" id="KW-1185">Reference proteome</keyword>
<dbReference type="Gene3D" id="1.10.4080.10">
    <property type="entry name" value="ADP-ribosylation/Crystallin J1"/>
    <property type="match status" value="1"/>
</dbReference>
<name>A0ABR8FR22_9NOST</name>
<dbReference type="SUPFAM" id="SSF101478">
    <property type="entry name" value="ADP-ribosylglycohydrolase"/>
    <property type="match status" value="1"/>
</dbReference>
<organism evidence="1 2">
    <name type="scientific">Anabaena lutea FACHB-196</name>
    <dbReference type="NCBI Taxonomy" id="2692881"/>
    <lineage>
        <taxon>Bacteria</taxon>
        <taxon>Bacillati</taxon>
        <taxon>Cyanobacteriota</taxon>
        <taxon>Cyanophyceae</taxon>
        <taxon>Nostocales</taxon>
        <taxon>Nostocaceae</taxon>
        <taxon>Anabaena</taxon>
    </lineage>
</organism>
<dbReference type="InterPro" id="IPR005502">
    <property type="entry name" value="Ribosyl_crysJ1"/>
</dbReference>
<gene>
    <name evidence="1" type="ORF">H6G59_26395</name>
</gene>
<evidence type="ECO:0000313" key="1">
    <source>
        <dbReference type="EMBL" id="MBD2571345.1"/>
    </source>
</evidence>
<dbReference type="Proteomes" id="UP000640531">
    <property type="component" value="Unassembled WGS sequence"/>
</dbReference>
<dbReference type="Pfam" id="PF03747">
    <property type="entry name" value="ADP_ribosyl_GH"/>
    <property type="match status" value="1"/>
</dbReference>
<dbReference type="InterPro" id="IPR036705">
    <property type="entry name" value="Ribosyl_crysJ1_sf"/>
</dbReference>
<sequence>MEKNMLGAIAGDIIGSMYEISNIKTKDFPLLNPNSIFTDDSVLTVAVADKLLNGGSYEENFKSYYHRYSARGYGKNFHRWAKGEIVGAYNSFGNGSAMRVSSIAYESSRTYVWF</sequence>
<proteinExistence type="predicted"/>
<comment type="caution">
    <text evidence="1">The sequence shown here is derived from an EMBL/GenBank/DDBJ whole genome shotgun (WGS) entry which is preliminary data.</text>
</comment>